<keyword evidence="1" id="KW-0732">Signal</keyword>
<sequence length="784" mass="89926">MFNQIYGLIVLLIWTMGSQVPTGNDRSRTYWTPTMERYFLDLMLEHIQKGNRVGHTFNKQAWTDMLAVFNAKFGSQYDKDVLKSRYTNLWKQFNDVKTMLGQGVFSWDETRHMVVAEDYVWDSYIKAHPDARPYKTKAVQNFSDLCLIYGYTTADGRYSRSSHDTDICDEPHGANLGVLANVIFLLCSGDGLGSPTPSNVERSRTDWTSAMDEYFAGLLLGQREKGNKLDNSYTKVAWSEMLISFNEKYGPQHTKRILRHRYKKLFKYYTDMKVLLKQDGFSWDAKEKKIVAKDDVWDAYIKGHPQARSYRTKSMPNYKDLESVFGSASINGSENNNLDKGLDEDMVGSKAGNERSRTYWTPPMDRYLVDLLLDQVIAGNRIGQTFVAQAWIEMTKSFNAHFASKHDKDVLKNRYKHLKRQYNDIKTLLGETGFSWDDAREMVAAADPIWDAYIEVHPDARSYRVKTVPNYRKLCVIYGEDSSERRYSHLARNVASDVAAVSDIGESKEIQLISETKQNGDWTFEMDECFIELLLEQVHGGNKTADGFDDQIWTVITTSFNERSGSQHENQTLRNRYSYFMKQFNEVECLLKEDGFSWDDTCQVIAANDEAWEAYIKEHPQATSYKGMVLRHHKDFLTIFGGNTMHEGLTTDSDIRMGTETVEVGKNSQILPKETETSNKKQKRVTETPLALGRGGKVQKSKKDDIREAFTDMANVVSKLVNGKAEKNYVSIERAVDALQAIPDLDDDLLLDGCDILEDEKKAKTFLALDASLRKKWLLRKLGR</sequence>
<dbReference type="Proteomes" id="UP001172457">
    <property type="component" value="Chromosome 8"/>
</dbReference>
<dbReference type="PANTHER" id="PTHR46929">
    <property type="entry name" value="EXPRESSED PROTEIN"/>
    <property type="match status" value="1"/>
</dbReference>
<comment type="caution">
    <text evidence="3">The sequence shown here is derived from an EMBL/GenBank/DDBJ whole genome shotgun (WGS) entry which is preliminary data.</text>
</comment>
<evidence type="ECO:0000259" key="2">
    <source>
        <dbReference type="Pfam" id="PF12776"/>
    </source>
</evidence>
<dbReference type="PANTHER" id="PTHR46929:SF28">
    <property type="entry name" value="MYB_SANT-LIKE DNA-BINDING DOMAIN PROTEIN"/>
    <property type="match status" value="1"/>
</dbReference>
<keyword evidence="4" id="KW-1185">Reference proteome</keyword>
<gene>
    <name evidence="3" type="ORF">OSB04_030259</name>
</gene>
<feature type="domain" description="Myb/SANT-like" evidence="2">
    <location>
        <begin position="30"/>
        <end position="124"/>
    </location>
</feature>
<dbReference type="InterPro" id="IPR024752">
    <property type="entry name" value="Myb/SANT-like_dom"/>
</dbReference>
<feature type="domain" description="Myb/SANT-like" evidence="2">
    <location>
        <begin position="359"/>
        <end position="453"/>
    </location>
</feature>
<dbReference type="Pfam" id="PF12776">
    <property type="entry name" value="Myb_DNA-bind_3"/>
    <property type="match status" value="4"/>
</dbReference>
<evidence type="ECO:0000313" key="4">
    <source>
        <dbReference type="Proteomes" id="UP001172457"/>
    </source>
</evidence>
<evidence type="ECO:0000313" key="3">
    <source>
        <dbReference type="EMBL" id="KAJ9537526.1"/>
    </source>
</evidence>
<dbReference type="EMBL" id="JARYMX010000008">
    <property type="protein sequence ID" value="KAJ9537526.1"/>
    <property type="molecule type" value="Genomic_DNA"/>
</dbReference>
<name>A0AA38SKA1_9ASTR</name>
<accession>A0AA38SKA1</accession>
<feature type="domain" description="Myb/SANT-like" evidence="2">
    <location>
        <begin position="522"/>
        <end position="615"/>
    </location>
</feature>
<proteinExistence type="predicted"/>
<evidence type="ECO:0000256" key="1">
    <source>
        <dbReference type="SAM" id="SignalP"/>
    </source>
</evidence>
<protein>
    <recommendedName>
        <fullName evidence="2">Myb/SANT-like domain-containing protein</fullName>
    </recommendedName>
</protein>
<feature type="signal peptide" evidence="1">
    <location>
        <begin position="1"/>
        <end position="19"/>
    </location>
</feature>
<dbReference type="AlphaFoldDB" id="A0AA38SKA1"/>
<reference evidence="3" key="1">
    <citation type="submission" date="2023-03" db="EMBL/GenBank/DDBJ databases">
        <title>Chromosome-scale reference genome and RAD-based genetic map of yellow starthistle (Centaurea solstitialis) reveal putative structural variation and QTLs associated with invader traits.</title>
        <authorList>
            <person name="Reatini B."/>
            <person name="Cang F.A."/>
            <person name="Jiang Q."/>
            <person name="Mckibben M.T.W."/>
            <person name="Barker M.S."/>
            <person name="Rieseberg L.H."/>
            <person name="Dlugosch K.M."/>
        </authorList>
    </citation>
    <scope>NUCLEOTIDE SEQUENCE</scope>
    <source>
        <strain evidence="3">CAN-66</strain>
        <tissue evidence="3">Leaf</tissue>
    </source>
</reference>
<organism evidence="3 4">
    <name type="scientific">Centaurea solstitialis</name>
    <name type="common">yellow star-thistle</name>
    <dbReference type="NCBI Taxonomy" id="347529"/>
    <lineage>
        <taxon>Eukaryota</taxon>
        <taxon>Viridiplantae</taxon>
        <taxon>Streptophyta</taxon>
        <taxon>Embryophyta</taxon>
        <taxon>Tracheophyta</taxon>
        <taxon>Spermatophyta</taxon>
        <taxon>Magnoliopsida</taxon>
        <taxon>eudicotyledons</taxon>
        <taxon>Gunneridae</taxon>
        <taxon>Pentapetalae</taxon>
        <taxon>asterids</taxon>
        <taxon>campanulids</taxon>
        <taxon>Asterales</taxon>
        <taxon>Asteraceae</taxon>
        <taxon>Carduoideae</taxon>
        <taxon>Cardueae</taxon>
        <taxon>Centaureinae</taxon>
        <taxon>Centaurea</taxon>
    </lineage>
</organism>
<feature type="chain" id="PRO_5041200000" description="Myb/SANT-like domain-containing protein" evidence="1">
    <location>
        <begin position="20"/>
        <end position="784"/>
    </location>
</feature>
<feature type="domain" description="Myb/SANT-like" evidence="2">
    <location>
        <begin position="207"/>
        <end position="300"/>
    </location>
</feature>